<gene>
    <name evidence="1" type="ORF">DSM107010_55140</name>
</gene>
<reference evidence="1 2" key="1">
    <citation type="journal article" date="2019" name="Genome Biol. Evol.">
        <title>Day and night: Metabolic profiles and evolutionary relationships of six axenic non-marine cyanobacteria.</title>
        <authorList>
            <person name="Will S.E."/>
            <person name="Henke P."/>
            <person name="Boedeker C."/>
            <person name="Huang S."/>
            <person name="Brinkmann H."/>
            <person name="Rohde M."/>
            <person name="Jarek M."/>
            <person name="Friedl T."/>
            <person name="Seufert S."/>
            <person name="Schumacher M."/>
            <person name="Overmann J."/>
            <person name="Neumann-Schaal M."/>
            <person name="Petersen J."/>
        </authorList>
    </citation>
    <scope>NUCLEOTIDE SEQUENCE [LARGE SCALE GENOMIC DNA]</scope>
    <source>
        <strain evidence="1 2">SAG 39.79</strain>
    </source>
</reference>
<dbReference type="RefSeq" id="WP_127024492.1">
    <property type="nucleotide sequence ID" value="NZ_JAVKZF010000001.1"/>
</dbReference>
<organism evidence="1 2">
    <name type="scientific">Chroococcidiopsis cubana SAG 39.79</name>
    <dbReference type="NCBI Taxonomy" id="388085"/>
    <lineage>
        <taxon>Bacteria</taxon>
        <taxon>Bacillati</taxon>
        <taxon>Cyanobacteriota</taxon>
        <taxon>Cyanophyceae</taxon>
        <taxon>Chroococcidiopsidales</taxon>
        <taxon>Chroococcidiopsidaceae</taxon>
        <taxon>Chroococcidiopsis</taxon>
    </lineage>
</organism>
<evidence type="ECO:0000313" key="2">
    <source>
        <dbReference type="Proteomes" id="UP000282574"/>
    </source>
</evidence>
<name>A0AB37UD05_9CYAN</name>
<keyword evidence="2" id="KW-1185">Reference proteome</keyword>
<evidence type="ECO:0000313" key="1">
    <source>
        <dbReference type="EMBL" id="RUT05436.1"/>
    </source>
</evidence>
<dbReference type="EMBL" id="RSCK01000076">
    <property type="protein sequence ID" value="RUT05436.1"/>
    <property type="molecule type" value="Genomic_DNA"/>
</dbReference>
<protein>
    <submittedName>
        <fullName evidence="1">Uncharacterized protein</fullName>
    </submittedName>
</protein>
<dbReference type="Proteomes" id="UP000282574">
    <property type="component" value="Unassembled WGS sequence"/>
</dbReference>
<accession>A0AB37UD05</accession>
<dbReference type="AlphaFoldDB" id="A0AB37UD05"/>
<sequence>MYGILEPPTIATSELHSHLEQQAQSVAPQIELVAATISVERLGLTRNASSTPYIVYRVKERRCCTFFKRKLLWQLMQAMLRAEYRIEDKIRSIISTPDFSLSFFIGSSWRHVLNHQICRFVERANNLRRLESIASTPLSAVSPPEETISDPVEILVAAMKLAIAKSNWNLVKGEIAAYPEYKTIAWAQLTRDEKQQLCALVPEAVKLLVEAKRNGAIAQYCEASEDGLYWVQVTLDSPPSLVTSCGVGNFIKEAVARMVKRTEHPPATSSISEGKVA</sequence>
<comment type="caution">
    <text evidence="1">The sequence shown here is derived from an EMBL/GenBank/DDBJ whole genome shotgun (WGS) entry which is preliminary data.</text>
</comment>
<proteinExistence type="predicted"/>